<keyword evidence="1" id="KW-1185">Reference proteome</keyword>
<reference evidence="1" key="1">
    <citation type="submission" date="2012-09" db="EMBL/GenBank/DDBJ databases">
        <authorList>
            <person name="Martin A.A."/>
        </authorList>
    </citation>
    <scope>NUCLEOTIDE SEQUENCE</scope>
</reference>
<evidence type="ECO:0000313" key="1">
    <source>
        <dbReference type="Proteomes" id="UP000035642"/>
    </source>
</evidence>
<dbReference type="WBParaSite" id="ACAC_0000039201-mRNA-1">
    <property type="protein sequence ID" value="ACAC_0000039201-mRNA-1"/>
    <property type="gene ID" value="ACAC_0000039201"/>
</dbReference>
<protein>
    <submittedName>
        <fullName evidence="2">Ig-like domain-containing protein</fullName>
    </submittedName>
</protein>
<dbReference type="STRING" id="6313.A0A0K0CTI1"/>
<dbReference type="AlphaFoldDB" id="A0A0K0CTI1"/>
<organism evidence="1 2">
    <name type="scientific">Angiostrongylus cantonensis</name>
    <name type="common">Rat lungworm</name>
    <dbReference type="NCBI Taxonomy" id="6313"/>
    <lineage>
        <taxon>Eukaryota</taxon>
        <taxon>Metazoa</taxon>
        <taxon>Ecdysozoa</taxon>
        <taxon>Nematoda</taxon>
        <taxon>Chromadorea</taxon>
        <taxon>Rhabditida</taxon>
        <taxon>Rhabditina</taxon>
        <taxon>Rhabditomorpha</taxon>
        <taxon>Strongyloidea</taxon>
        <taxon>Metastrongylidae</taxon>
        <taxon>Angiostrongylus</taxon>
    </lineage>
</organism>
<evidence type="ECO:0000313" key="2">
    <source>
        <dbReference type="WBParaSite" id="ACAC_0000039201-mRNA-1"/>
    </source>
</evidence>
<name>A0A0K0CTI1_ANGCA</name>
<sequence length="155" mass="17321">LKNSSPTVAVRWSRVAGTVTSVNETTKTSPSVRFVWRSPNMKAVATQKLEPYDSIRGIQFATLNLQKLNTTNLQAGMWSVVVQTDVDESPDVLATVWFPIYSTDDAQLFHSLVHEFFILKDNCSVSCQLTTWSISHPDPKSDILMGYDKNLQGLV</sequence>
<reference evidence="2" key="2">
    <citation type="submission" date="2017-02" db="UniProtKB">
        <authorList>
            <consortium name="WormBaseParasite"/>
        </authorList>
    </citation>
    <scope>IDENTIFICATION</scope>
</reference>
<accession>A0A0K0CTI1</accession>
<proteinExistence type="predicted"/>
<dbReference type="Proteomes" id="UP000035642">
    <property type="component" value="Unassembled WGS sequence"/>
</dbReference>